<accession>A0A5B7ICK0</accession>
<name>A0A5B7ICK0_PORTR</name>
<dbReference type="AlphaFoldDB" id="A0A5B7ICK0"/>
<keyword evidence="2" id="KW-1185">Reference proteome</keyword>
<evidence type="ECO:0000313" key="1">
    <source>
        <dbReference type="EMBL" id="MPC79257.1"/>
    </source>
</evidence>
<organism evidence="1 2">
    <name type="scientific">Portunus trituberculatus</name>
    <name type="common">Swimming crab</name>
    <name type="synonym">Neptunus trituberculatus</name>
    <dbReference type="NCBI Taxonomy" id="210409"/>
    <lineage>
        <taxon>Eukaryota</taxon>
        <taxon>Metazoa</taxon>
        <taxon>Ecdysozoa</taxon>
        <taxon>Arthropoda</taxon>
        <taxon>Crustacea</taxon>
        <taxon>Multicrustacea</taxon>
        <taxon>Malacostraca</taxon>
        <taxon>Eumalacostraca</taxon>
        <taxon>Eucarida</taxon>
        <taxon>Decapoda</taxon>
        <taxon>Pleocyemata</taxon>
        <taxon>Brachyura</taxon>
        <taxon>Eubrachyura</taxon>
        <taxon>Portunoidea</taxon>
        <taxon>Portunidae</taxon>
        <taxon>Portuninae</taxon>
        <taxon>Portunus</taxon>
    </lineage>
</organism>
<evidence type="ECO:0000313" key="2">
    <source>
        <dbReference type="Proteomes" id="UP000324222"/>
    </source>
</evidence>
<proteinExistence type="predicted"/>
<sequence>MRFLCRPPTSLAGSTIIDFIIQSKRNTGPRDTRDNGVRANLALPHGSCGHSFYLRGPVKATPNLKWAMKGPSNPALKAG</sequence>
<dbReference type="Proteomes" id="UP000324222">
    <property type="component" value="Unassembled WGS sequence"/>
</dbReference>
<gene>
    <name evidence="1" type="ORF">E2C01_073773</name>
</gene>
<reference evidence="1 2" key="1">
    <citation type="submission" date="2019-05" db="EMBL/GenBank/DDBJ databases">
        <title>Another draft genome of Portunus trituberculatus and its Hox gene families provides insights of decapod evolution.</title>
        <authorList>
            <person name="Jeong J.-H."/>
            <person name="Song I."/>
            <person name="Kim S."/>
            <person name="Choi T."/>
            <person name="Kim D."/>
            <person name="Ryu S."/>
            <person name="Kim W."/>
        </authorList>
    </citation>
    <scope>NUCLEOTIDE SEQUENCE [LARGE SCALE GENOMIC DNA]</scope>
    <source>
        <tissue evidence="1">Muscle</tissue>
    </source>
</reference>
<protein>
    <submittedName>
        <fullName evidence="1">Uncharacterized protein</fullName>
    </submittedName>
</protein>
<dbReference type="EMBL" id="VSRR010050650">
    <property type="protein sequence ID" value="MPC79257.1"/>
    <property type="molecule type" value="Genomic_DNA"/>
</dbReference>
<comment type="caution">
    <text evidence="1">The sequence shown here is derived from an EMBL/GenBank/DDBJ whole genome shotgun (WGS) entry which is preliminary data.</text>
</comment>